<keyword evidence="3" id="KW-0963">Cytoplasm</keyword>
<proteinExistence type="predicted"/>
<dbReference type="GO" id="GO:0005737">
    <property type="term" value="C:cytoplasm"/>
    <property type="evidence" value="ECO:0007669"/>
    <property type="project" value="UniProtKB-SubCell"/>
</dbReference>
<dbReference type="GO" id="GO:0000147">
    <property type="term" value="P:actin cortical patch assembly"/>
    <property type="evidence" value="ECO:0007669"/>
    <property type="project" value="TreeGrafter"/>
</dbReference>
<dbReference type="PROSITE" id="PS00108">
    <property type="entry name" value="PROTEIN_KINASE_ST"/>
    <property type="match status" value="1"/>
</dbReference>
<dbReference type="CDD" id="cd14037">
    <property type="entry name" value="STKc_NAK_like"/>
    <property type="match status" value="1"/>
</dbReference>
<feature type="domain" description="Protein kinase" evidence="13">
    <location>
        <begin position="46"/>
        <end position="325"/>
    </location>
</feature>
<dbReference type="GO" id="GO:0007015">
    <property type="term" value="P:actin filament organization"/>
    <property type="evidence" value="ECO:0007669"/>
    <property type="project" value="TreeGrafter"/>
</dbReference>
<feature type="compositionally biased region" description="Low complexity" evidence="12">
    <location>
        <begin position="888"/>
        <end position="901"/>
    </location>
</feature>
<dbReference type="Pfam" id="PF00069">
    <property type="entry name" value="Pkinase"/>
    <property type="match status" value="1"/>
</dbReference>
<evidence type="ECO:0000256" key="5">
    <source>
        <dbReference type="ARBA" id="ARBA00022553"/>
    </source>
</evidence>
<keyword evidence="7" id="KW-0547">Nucleotide-binding</keyword>
<feature type="compositionally biased region" description="Basic and acidic residues" evidence="12">
    <location>
        <begin position="862"/>
        <end position="874"/>
    </location>
</feature>
<evidence type="ECO:0000313" key="14">
    <source>
        <dbReference type="EMBL" id="OAF54600.1"/>
    </source>
</evidence>
<evidence type="ECO:0000256" key="6">
    <source>
        <dbReference type="ARBA" id="ARBA00022679"/>
    </source>
</evidence>
<evidence type="ECO:0000256" key="10">
    <source>
        <dbReference type="ARBA" id="ARBA00047899"/>
    </source>
</evidence>
<feature type="region of interest" description="Disordered" evidence="12">
    <location>
        <begin position="470"/>
        <end position="639"/>
    </location>
</feature>
<organism evidence="14">
    <name type="scientific">Pseudogymnoascus destructans</name>
    <dbReference type="NCBI Taxonomy" id="655981"/>
    <lineage>
        <taxon>Eukaryota</taxon>
        <taxon>Fungi</taxon>
        <taxon>Dikarya</taxon>
        <taxon>Ascomycota</taxon>
        <taxon>Pezizomycotina</taxon>
        <taxon>Leotiomycetes</taxon>
        <taxon>Thelebolales</taxon>
        <taxon>Thelebolaceae</taxon>
        <taxon>Pseudogymnoascus</taxon>
    </lineage>
</organism>
<dbReference type="GeneID" id="36292099"/>
<dbReference type="AlphaFoldDB" id="A0A176ZZ43"/>
<evidence type="ECO:0000256" key="11">
    <source>
        <dbReference type="ARBA" id="ARBA00048679"/>
    </source>
</evidence>
<keyword evidence="8" id="KW-0418">Kinase</keyword>
<dbReference type="EMBL" id="KV441418">
    <property type="protein sequence ID" value="OAF54600.1"/>
    <property type="molecule type" value="Genomic_DNA"/>
</dbReference>
<sequence length="1020" mass="111975">MSYTPSIPMAAGARPAPYGAHPPHAPAIPQGTFSPGTKITVGGHKVVIQKYFSEGGFAHVYLVKMPEPKDGTHIAVLKRVAVPDKDSLGNMRTEVETMKKLKGHRPIVKYYDSHASQLKGGGYEVFLLMEFCSGGGLIDFMNTRLQNRLTEPEILKIFSDVTEGVACMHYLKPPLLHRDLKVENVLITKTSSGERRYKLCDFGSTAPPRAAATTAAECRLIEEDVQKHTTLQYRSPEMVDVYRKLPIDEKSDIWALGVLLYKLCYYTTPFEEKGQLSILNASFKFPAFPVFSDRLKLMIATMLRENPDERPNVYQVLREACHLQGIEVPIKNIYAGGNDLHMKRNQSLPNPHTHASPAVGAAFSPPTQQKAAIPDVIPMRRGRPTTTPQAPAPKPTPSPMRVTSDDPFAALDAKSAPPTDELSSKFPSIDQFSLLHEKGSKFEFDSTSPTTSSKPKDLNQRVTEKLADNAFAASAPRTGAGPSSQARPSTSSMSKAQQIIFNTPELQATISPPSEEKVPTTYKPKSSYVSEGTMTSPSQPTDFQYKPAPIHRFPPSDQHRSVSLPRNRASIELEAPNRGLLSESPQPTAASRSWSSQLKAAENKRPVSSRPSLETVRTSNDDLEPVPRNLPKDARPRPSSAYLESHMEFLRDREQSQPKTNFLGKALPHAKTTDAPPPRTSPPEPAFLDEDPNIESNVEFLRQMEDQDSSSRGHKSRSSISGNKPKRASLPSMTLAGTKNLFAGKFGDAFKRFESNAATPPRSRSPSPDHDLDARFLTPIAGSEATDDRSDDGRPDDAALSGEQRREAERLRLAAEERRVAQAAAEYRQRVAHRDPSSATGPPPRSIGGVLRAATIQNKVKTLLDENARPEPARTAHGYGHFTDDDAAQQGEASSSSSSQQQRERERPGATQQQQQQQKQQPIAWRPVGSAAPAARGGRPNAPPKPVHLHTGRGGKGGYAAPPEERGAPQMPLGMGEMKVDMSQREKDEYIRDFSRRYPSLSGIEMVETVVGEGGRSREV</sequence>
<evidence type="ECO:0000256" key="1">
    <source>
        <dbReference type="ARBA" id="ARBA00004496"/>
    </source>
</evidence>
<dbReference type="GO" id="GO:0004674">
    <property type="term" value="F:protein serine/threonine kinase activity"/>
    <property type="evidence" value="ECO:0007669"/>
    <property type="project" value="UniProtKB-KW"/>
</dbReference>
<evidence type="ECO:0000256" key="3">
    <source>
        <dbReference type="ARBA" id="ARBA00022490"/>
    </source>
</evidence>
<dbReference type="SUPFAM" id="SSF56112">
    <property type="entry name" value="Protein kinase-like (PK-like)"/>
    <property type="match status" value="1"/>
</dbReference>
<feature type="region of interest" description="Disordered" evidence="12">
    <location>
        <begin position="754"/>
        <end position="974"/>
    </location>
</feature>
<dbReference type="RefSeq" id="XP_024319904.1">
    <property type="nucleotide sequence ID" value="XM_024472600.1"/>
</dbReference>
<feature type="region of interest" description="Disordered" evidence="12">
    <location>
        <begin position="364"/>
        <end position="405"/>
    </location>
</feature>
<evidence type="ECO:0000256" key="7">
    <source>
        <dbReference type="ARBA" id="ARBA00022741"/>
    </source>
</evidence>
<feature type="compositionally biased region" description="Low complexity" evidence="12">
    <location>
        <begin position="912"/>
        <end position="940"/>
    </location>
</feature>
<keyword evidence="6" id="KW-0808">Transferase</keyword>
<evidence type="ECO:0000256" key="9">
    <source>
        <dbReference type="ARBA" id="ARBA00022840"/>
    </source>
</evidence>
<feature type="compositionally biased region" description="Polar residues" evidence="12">
    <location>
        <begin position="481"/>
        <end position="512"/>
    </location>
</feature>
<comment type="catalytic activity">
    <reaction evidence="11">
        <text>L-seryl-[protein] + ATP = O-phospho-L-seryl-[protein] + ADP + H(+)</text>
        <dbReference type="Rhea" id="RHEA:17989"/>
        <dbReference type="Rhea" id="RHEA-COMP:9863"/>
        <dbReference type="Rhea" id="RHEA-COMP:11604"/>
        <dbReference type="ChEBI" id="CHEBI:15378"/>
        <dbReference type="ChEBI" id="CHEBI:29999"/>
        <dbReference type="ChEBI" id="CHEBI:30616"/>
        <dbReference type="ChEBI" id="CHEBI:83421"/>
        <dbReference type="ChEBI" id="CHEBI:456216"/>
        <dbReference type="EC" id="2.7.11.1"/>
    </reaction>
</comment>
<gene>
    <name evidence="14" type="ORF">VC83_09062</name>
</gene>
<evidence type="ECO:0000256" key="12">
    <source>
        <dbReference type="SAM" id="MobiDB-lite"/>
    </source>
</evidence>
<feature type="compositionally biased region" description="Polar residues" evidence="12">
    <location>
        <begin position="523"/>
        <end position="542"/>
    </location>
</feature>
<dbReference type="EC" id="2.7.11.1" evidence="2"/>
<comment type="subcellular location">
    <subcellularLocation>
        <location evidence="1">Cytoplasm</location>
    </subcellularLocation>
</comment>
<dbReference type="GO" id="GO:0005524">
    <property type="term" value="F:ATP binding"/>
    <property type="evidence" value="ECO:0007669"/>
    <property type="project" value="UniProtKB-KW"/>
</dbReference>
<dbReference type="SMART" id="SM00220">
    <property type="entry name" value="S_TKc"/>
    <property type="match status" value="1"/>
</dbReference>
<feature type="region of interest" description="Disordered" evidence="12">
    <location>
        <begin position="667"/>
        <end position="736"/>
    </location>
</feature>
<feature type="compositionally biased region" description="Polar residues" evidence="12">
    <location>
        <begin position="609"/>
        <end position="618"/>
    </location>
</feature>
<dbReference type="PROSITE" id="PS50011">
    <property type="entry name" value="PROTEIN_KINASE_DOM"/>
    <property type="match status" value="1"/>
</dbReference>
<evidence type="ECO:0000259" key="13">
    <source>
        <dbReference type="PROSITE" id="PS50011"/>
    </source>
</evidence>
<evidence type="ECO:0000256" key="8">
    <source>
        <dbReference type="ARBA" id="ARBA00022777"/>
    </source>
</evidence>
<keyword evidence="4" id="KW-0723">Serine/threonine-protein kinase</keyword>
<dbReference type="eggNOG" id="KOG1989">
    <property type="taxonomic scope" value="Eukaryota"/>
</dbReference>
<feature type="compositionally biased region" description="Pro residues" evidence="12">
    <location>
        <begin position="675"/>
        <end position="685"/>
    </location>
</feature>
<dbReference type="Gene3D" id="1.10.510.10">
    <property type="entry name" value="Transferase(Phosphotransferase) domain 1"/>
    <property type="match status" value="1"/>
</dbReference>
<feature type="compositionally biased region" description="Polar residues" evidence="12">
    <location>
        <begin position="583"/>
        <end position="598"/>
    </location>
</feature>
<dbReference type="InterPro" id="IPR000719">
    <property type="entry name" value="Prot_kinase_dom"/>
</dbReference>
<keyword evidence="9" id="KW-0067">ATP-binding</keyword>
<feature type="compositionally biased region" description="Basic and acidic residues" evidence="12">
    <location>
        <begin position="702"/>
        <end position="711"/>
    </location>
</feature>
<dbReference type="PANTHER" id="PTHR22967">
    <property type="entry name" value="SERINE/THREONINE PROTEIN KINASE"/>
    <property type="match status" value="1"/>
</dbReference>
<evidence type="ECO:0000256" key="2">
    <source>
        <dbReference type="ARBA" id="ARBA00012513"/>
    </source>
</evidence>
<dbReference type="InterPro" id="IPR011009">
    <property type="entry name" value="Kinase-like_dom_sf"/>
</dbReference>
<name>A0A176ZZ43_9PEZI</name>
<feature type="compositionally biased region" description="Basic and acidic residues" evidence="12">
    <location>
        <begin position="786"/>
        <end position="820"/>
    </location>
</feature>
<protein>
    <recommendedName>
        <fullName evidence="2">non-specific serine/threonine protein kinase</fullName>
        <ecNumber evidence="2">2.7.11.1</ecNumber>
    </recommendedName>
</protein>
<keyword evidence="5" id="KW-0597">Phosphoprotein</keyword>
<dbReference type="OrthoDB" id="2018507at2759"/>
<dbReference type="Proteomes" id="UP000077154">
    <property type="component" value="Unassembled WGS sequence"/>
</dbReference>
<reference evidence="14" key="1">
    <citation type="submission" date="2016-03" db="EMBL/GenBank/DDBJ databases">
        <title>Updated assembly of Pseudogymnoascus destructans, the fungus causing white-nose syndrome of bats.</title>
        <authorList>
            <person name="Palmer J.M."/>
            <person name="Drees K.P."/>
            <person name="Foster J.T."/>
            <person name="Lindner D.L."/>
        </authorList>
    </citation>
    <scope>NUCLEOTIDE SEQUENCE [LARGE SCALE GENOMIC DNA]</scope>
    <source>
        <strain evidence="14">20631-21</strain>
    </source>
</reference>
<evidence type="ECO:0000256" key="4">
    <source>
        <dbReference type="ARBA" id="ARBA00022527"/>
    </source>
</evidence>
<comment type="catalytic activity">
    <reaction evidence="10">
        <text>L-threonyl-[protein] + ATP = O-phospho-L-threonyl-[protein] + ADP + H(+)</text>
        <dbReference type="Rhea" id="RHEA:46608"/>
        <dbReference type="Rhea" id="RHEA-COMP:11060"/>
        <dbReference type="Rhea" id="RHEA-COMP:11605"/>
        <dbReference type="ChEBI" id="CHEBI:15378"/>
        <dbReference type="ChEBI" id="CHEBI:30013"/>
        <dbReference type="ChEBI" id="CHEBI:30616"/>
        <dbReference type="ChEBI" id="CHEBI:61977"/>
        <dbReference type="ChEBI" id="CHEBI:456216"/>
        <dbReference type="EC" id="2.7.11.1"/>
    </reaction>
</comment>
<dbReference type="PANTHER" id="PTHR22967:SF57">
    <property type="entry name" value="AUXILIN, ISOFORM A-RELATED"/>
    <property type="match status" value="1"/>
</dbReference>
<dbReference type="VEuPathDB" id="FungiDB:GMDG_04458"/>
<dbReference type="InterPro" id="IPR008271">
    <property type="entry name" value="Ser/Thr_kinase_AS"/>
</dbReference>
<dbReference type="FunFam" id="1.10.510.10:FF:000441">
    <property type="entry name" value="Serine/threonine protein kinase"/>
    <property type="match status" value="1"/>
</dbReference>
<feature type="compositionally biased region" description="Basic and acidic residues" evidence="12">
    <location>
        <begin position="827"/>
        <end position="836"/>
    </location>
</feature>
<accession>A0A176ZZ43</accession>